<dbReference type="Pfam" id="PF01026">
    <property type="entry name" value="TatD_DNase"/>
    <property type="match status" value="1"/>
</dbReference>
<dbReference type="Gene3D" id="3.20.20.140">
    <property type="entry name" value="Metal-dependent hydrolases"/>
    <property type="match status" value="1"/>
</dbReference>
<proteinExistence type="predicted"/>
<dbReference type="InterPro" id="IPR053044">
    <property type="entry name" value="Metallo-hydrolase/TatD-type"/>
</dbReference>
<evidence type="ECO:0000313" key="1">
    <source>
        <dbReference type="EMBL" id="NDV37117.1"/>
    </source>
</evidence>
<reference evidence="1" key="1">
    <citation type="journal article" date="2020" name="J. Eukaryot. Microbiol.">
        <title>De novo Sequencing, Assembly and Annotation of the Transcriptome for the Free-Living Testate Amoeba Arcella intermedia.</title>
        <authorList>
            <person name="Ribeiro G.M."/>
            <person name="Porfirio-Sousa A.L."/>
            <person name="Maurer-Alcala X.X."/>
            <person name="Katz L.A."/>
            <person name="Lahr D.J.G."/>
        </authorList>
    </citation>
    <scope>NUCLEOTIDE SEQUENCE</scope>
</reference>
<dbReference type="AlphaFoldDB" id="A0A6B2LJY3"/>
<accession>A0A6B2LJY3</accession>
<evidence type="ECO:0008006" key="2">
    <source>
        <dbReference type="Google" id="ProtNLM"/>
    </source>
</evidence>
<dbReference type="PANTHER" id="PTHR47345:SF1">
    <property type="entry name" value="CUT9-INTERACTING PROTEIN SCN1"/>
    <property type="match status" value="1"/>
</dbReference>
<sequence>MESCPRAVVGEIGVDKVYKANGVNTFATGHQQQLFHIQVDLAIELKRPINVHCVQAHGWLFDFFRDIAKDKTKAENLPPVLLHSFTGSADMVTGLLKIPKVGKKFYFSFSAIINLTNSSKKLDAAIQIVPEDRLLLESDWNYCSNQEKGMSDIIGYISKMRNWTVDQTITISTQNATTFFSI</sequence>
<dbReference type="GO" id="GO:0016788">
    <property type="term" value="F:hydrolase activity, acting on ester bonds"/>
    <property type="evidence" value="ECO:0007669"/>
    <property type="project" value="InterPro"/>
</dbReference>
<dbReference type="InterPro" id="IPR001130">
    <property type="entry name" value="TatD-like"/>
</dbReference>
<dbReference type="SUPFAM" id="SSF51556">
    <property type="entry name" value="Metallo-dependent hydrolases"/>
    <property type="match status" value="1"/>
</dbReference>
<name>A0A6B2LJY3_9EUKA</name>
<dbReference type="InterPro" id="IPR032466">
    <property type="entry name" value="Metal_Hydrolase"/>
</dbReference>
<dbReference type="PANTHER" id="PTHR47345">
    <property type="entry name" value="CUT9-INTERACTING PROTEIN SCN1"/>
    <property type="match status" value="1"/>
</dbReference>
<protein>
    <recommendedName>
        <fullName evidence="2">TatD related DNase</fullName>
    </recommendedName>
</protein>
<dbReference type="EMBL" id="GIBP01008148">
    <property type="protein sequence ID" value="NDV37117.1"/>
    <property type="molecule type" value="Transcribed_RNA"/>
</dbReference>
<organism evidence="1">
    <name type="scientific">Arcella intermedia</name>
    <dbReference type="NCBI Taxonomy" id="1963864"/>
    <lineage>
        <taxon>Eukaryota</taxon>
        <taxon>Amoebozoa</taxon>
        <taxon>Tubulinea</taxon>
        <taxon>Elardia</taxon>
        <taxon>Arcellinida</taxon>
        <taxon>Sphaerothecina</taxon>
        <taxon>Arcellidae</taxon>
        <taxon>Arcella</taxon>
    </lineage>
</organism>